<gene>
    <name evidence="1" type="ORF">DCF19_08265</name>
</gene>
<dbReference type="InterPro" id="IPR036388">
    <property type="entry name" value="WH-like_DNA-bd_sf"/>
</dbReference>
<reference evidence="1 2" key="1">
    <citation type="submission" date="2018-04" db="EMBL/GenBank/DDBJ databases">
        <authorList>
            <person name="Go L.Y."/>
            <person name="Mitchell J.A."/>
        </authorList>
    </citation>
    <scope>NUCLEOTIDE SEQUENCE [LARGE SCALE GENOMIC DNA]</scope>
    <source>
        <strain evidence="1">ULC066bin1</strain>
    </source>
</reference>
<protein>
    <submittedName>
        <fullName evidence="1">DUF433 domain-containing protein</fullName>
    </submittedName>
</protein>
<dbReference type="InterPro" id="IPR007367">
    <property type="entry name" value="DUF433"/>
</dbReference>
<proteinExistence type="predicted"/>
<evidence type="ECO:0000313" key="2">
    <source>
        <dbReference type="Proteomes" id="UP000249467"/>
    </source>
</evidence>
<name>A0A2W4Y427_9CYAN</name>
<comment type="caution">
    <text evidence="1">The sequence shown here is derived from an EMBL/GenBank/DDBJ whole genome shotgun (WGS) entry which is preliminary data.</text>
</comment>
<dbReference type="EMBL" id="QBML01000008">
    <property type="protein sequence ID" value="PZO42221.1"/>
    <property type="molecule type" value="Genomic_DNA"/>
</dbReference>
<dbReference type="Pfam" id="PF04255">
    <property type="entry name" value="DUF433"/>
    <property type="match status" value="1"/>
</dbReference>
<sequence>MKTKTISRHVTHNPEILSGEPIVDGTRTPVRAIVENWRLGVRPEEIPLHLPHLNLAQIFDALSFYLDNQAEINEYIERNHVPDELVHPLIKARLNQSFLIP</sequence>
<dbReference type="InterPro" id="IPR009057">
    <property type="entry name" value="Homeodomain-like_sf"/>
</dbReference>
<evidence type="ECO:0000313" key="1">
    <source>
        <dbReference type="EMBL" id="PZO42221.1"/>
    </source>
</evidence>
<dbReference type="Proteomes" id="UP000249467">
    <property type="component" value="Unassembled WGS sequence"/>
</dbReference>
<dbReference type="AlphaFoldDB" id="A0A2W4Y427"/>
<organism evidence="1 2">
    <name type="scientific">Pseudanabaena frigida</name>
    <dbReference type="NCBI Taxonomy" id="945775"/>
    <lineage>
        <taxon>Bacteria</taxon>
        <taxon>Bacillati</taxon>
        <taxon>Cyanobacteriota</taxon>
        <taxon>Cyanophyceae</taxon>
        <taxon>Pseudanabaenales</taxon>
        <taxon>Pseudanabaenaceae</taxon>
        <taxon>Pseudanabaena</taxon>
    </lineage>
</organism>
<dbReference type="PANTHER" id="PTHR34849:SF1">
    <property type="entry name" value="SLR0770 PROTEIN"/>
    <property type="match status" value="1"/>
</dbReference>
<dbReference type="PANTHER" id="PTHR34849">
    <property type="entry name" value="SSL5025 PROTEIN"/>
    <property type="match status" value="1"/>
</dbReference>
<dbReference type="Gene3D" id="1.10.10.10">
    <property type="entry name" value="Winged helix-like DNA-binding domain superfamily/Winged helix DNA-binding domain"/>
    <property type="match status" value="1"/>
</dbReference>
<accession>A0A2W4Y427</accession>
<reference evidence="1 2" key="2">
    <citation type="submission" date="2018-06" db="EMBL/GenBank/DDBJ databases">
        <title>Metagenomic assembly of (sub)arctic Cyanobacteria and their associated microbiome from non-axenic cultures.</title>
        <authorList>
            <person name="Baurain D."/>
        </authorList>
    </citation>
    <scope>NUCLEOTIDE SEQUENCE [LARGE SCALE GENOMIC DNA]</scope>
    <source>
        <strain evidence="1">ULC066bin1</strain>
    </source>
</reference>
<dbReference type="SUPFAM" id="SSF46689">
    <property type="entry name" value="Homeodomain-like"/>
    <property type="match status" value="1"/>
</dbReference>